<keyword evidence="2" id="KW-0732">Signal</keyword>
<evidence type="ECO:0000313" key="3">
    <source>
        <dbReference type="EMBL" id="RAZ73452.1"/>
    </source>
</evidence>
<organism evidence="3 4">
    <name type="scientific">Planococcus halotolerans</name>
    <dbReference type="NCBI Taxonomy" id="2233542"/>
    <lineage>
        <taxon>Bacteria</taxon>
        <taxon>Bacillati</taxon>
        <taxon>Bacillota</taxon>
        <taxon>Bacilli</taxon>
        <taxon>Bacillales</taxon>
        <taxon>Caryophanaceae</taxon>
        <taxon>Planococcus</taxon>
    </lineage>
</organism>
<accession>A0A365KJY0</accession>
<gene>
    <name evidence="3" type="ORF">DP120_17115</name>
</gene>
<dbReference type="Proteomes" id="UP000251002">
    <property type="component" value="Unassembled WGS sequence"/>
</dbReference>
<comment type="caution">
    <text evidence="3">The sequence shown here is derived from an EMBL/GenBank/DDBJ whole genome shotgun (WGS) entry which is preliminary data.</text>
</comment>
<dbReference type="RefSeq" id="WP_112224849.1">
    <property type="nucleotide sequence ID" value="NZ_QLZR01000010.1"/>
</dbReference>
<name>A0A365KJY0_9BACL</name>
<proteinExistence type="predicted"/>
<dbReference type="AlphaFoldDB" id="A0A365KJY0"/>
<feature type="transmembrane region" description="Helical" evidence="1">
    <location>
        <begin position="443"/>
        <end position="462"/>
    </location>
</feature>
<sequence length="469" mass="49931">MNWKNAKRTVIAVPLSAALLATGAGAVSASGGNNADVPEKMAAPTVETPAAQLRADLSQLLSTHFIYQSEVALQAYHKAEEGGPTGDGLEQAQAQLEVNGEQLTAAVKSVYGQEAADAFDKIFDTQYEDSAGYGTAVANGNEEEIAQVKEDLLTVFPTDLGTLLSQATGGNLPKDTAISVLQEHEKDVMQFLDHSIAGDFEAAYAEFNEGYERMFTVGTALSSAIVTQMPEKFENTKAVTPASDLRATFSQLLGAHFYYQTATSVEAYEAAKGEGGEAFEAVSEMQEANAEQMKAAVKSLYGQEAADAFSEIFSTQYEDSEALGEAIANGDTEKVNEITDMLLNTFAVDLGTLLSEATGGELPKETAISVLQQHEQSTIDILNSYAEGDYETVYNTFTEGHALMFTIGQALSGAIVNQNPEKFAAAPGMPETGMGGMADSGNMNWILFTFPLLALAGALVFTRRKALQE</sequence>
<keyword evidence="1" id="KW-0472">Membrane</keyword>
<protein>
    <recommendedName>
        <fullName evidence="5">Copper amine oxidase</fullName>
    </recommendedName>
</protein>
<keyword evidence="1" id="KW-0812">Transmembrane</keyword>
<reference evidence="3 4" key="1">
    <citation type="submission" date="2018-06" db="EMBL/GenBank/DDBJ databases">
        <title>The draft genome sequences of strains SCU63 and S1.</title>
        <authorList>
            <person name="Gan L."/>
        </authorList>
    </citation>
    <scope>NUCLEOTIDE SEQUENCE [LARGE SCALE GENOMIC DNA]</scope>
    <source>
        <strain evidence="3 4">SCU63</strain>
    </source>
</reference>
<evidence type="ECO:0000313" key="4">
    <source>
        <dbReference type="Proteomes" id="UP000251002"/>
    </source>
</evidence>
<evidence type="ECO:0008006" key="5">
    <source>
        <dbReference type="Google" id="ProtNLM"/>
    </source>
</evidence>
<feature type="chain" id="PRO_5016726804" description="Copper amine oxidase" evidence="2">
    <location>
        <begin position="27"/>
        <end position="469"/>
    </location>
</feature>
<keyword evidence="4" id="KW-1185">Reference proteome</keyword>
<evidence type="ECO:0000256" key="1">
    <source>
        <dbReference type="SAM" id="Phobius"/>
    </source>
</evidence>
<feature type="signal peptide" evidence="2">
    <location>
        <begin position="1"/>
        <end position="26"/>
    </location>
</feature>
<keyword evidence="1" id="KW-1133">Transmembrane helix</keyword>
<evidence type="ECO:0000256" key="2">
    <source>
        <dbReference type="SAM" id="SignalP"/>
    </source>
</evidence>
<dbReference type="EMBL" id="QLZR01000010">
    <property type="protein sequence ID" value="RAZ73452.1"/>
    <property type="molecule type" value="Genomic_DNA"/>
</dbReference>